<evidence type="ECO:0000256" key="3">
    <source>
        <dbReference type="ARBA" id="ARBA00022771"/>
    </source>
</evidence>
<accession>A0A6A6LLI2</accession>
<evidence type="ECO:0000313" key="8">
    <source>
        <dbReference type="EMBL" id="KAF2301387.1"/>
    </source>
</evidence>
<dbReference type="InterPro" id="IPR025525">
    <property type="entry name" value="hAT-like_transposase_RNase-H"/>
</dbReference>
<dbReference type="InterPro" id="IPR012337">
    <property type="entry name" value="RNaseH-like_sf"/>
</dbReference>
<dbReference type="Pfam" id="PF14372">
    <property type="entry name" value="hAT-like_RNase-H"/>
    <property type="match status" value="1"/>
</dbReference>
<comment type="caution">
    <text evidence="8">The sequence shown here is derived from an EMBL/GenBank/DDBJ whole genome shotgun (WGS) entry which is preliminary data.</text>
</comment>
<evidence type="ECO:0000256" key="4">
    <source>
        <dbReference type="ARBA" id="ARBA00022833"/>
    </source>
</evidence>
<sequence>MIIQHEYPLHIVEHPAFIDFVRTLQPQFNMVSFNTIQGECVAIYLGEKQNLLNLIRGIPGRVNLTLDLNTSNLNIGYAFLTGHFIDDDWNLHRRVLNVVMLPFPDSDYAFNQAVVSCISDWNLENRLFTLPLINPLQMKLCRLAQDALGAMGEVTRRIRESVKYVKTSETHDEKFAELRQRLQVPSTKELIIDDQTKWNTTYQMLVAACELKEVFACLDTSDPVYKINPSMDDWKQVEILCTYLKLFYDAACILTAPTYPPANAFYHEVSKVQLELTHAAMSQDPFVSNLTKPLKEKFDQYWRDCFLVLAIAVVMDPRFKMKLVEFSF</sequence>
<comment type="subcellular location">
    <subcellularLocation>
        <location evidence="1">Nucleus</location>
    </subcellularLocation>
</comment>
<evidence type="ECO:0000259" key="7">
    <source>
        <dbReference type="Pfam" id="PF14372"/>
    </source>
</evidence>
<dbReference type="SUPFAM" id="SSF53098">
    <property type="entry name" value="Ribonuclease H-like"/>
    <property type="match status" value="1"/>
</dbReference>
<reference evidence="8 9" key="1">
    <citation type="journal article" date="2020" name="Mol. Plant">
        <title>The Chromosome-Based Rubber Tree Genome Provides New Insights into Spurge Genome Evolution and Rubber Biosynthesis.</title>
        <authorList>
            <person name="Liu J."/>
            <person name="Shi C."/>
            <person name="Shi C.C."/>
            <person name="Li W."/>
            <person name="Zhang Q.J."/>
            <person name="Zhang Y."/>
            <person name="Li K."/>
            <person name="Lu H.F."/>
            <person name="Shi C."/>
            <person name="Zhu S.T."/>
            <person name="Xiao Z.Y."/>
            <person name="Nan H."/>
            <person name="Yue Y."/>
            <person name="Zhu X.G."/>
            <person name="Wu Y."/>
            <person name="Hong X.N."/>
            <person name="Fan G.Y."/>
            <person name="Tong Y."/>
            <person name="Zhang D."/>
            <person name="Mao C.L."/>
            <person name="Liu Y.L."/>
            <person name="Hao S.J."/>
            <person name="Liu W.Q."/>
            <person name="Lv M.Q."/>
            <person name="Zhang H.B."/>
            <person name="Liu Y."/>
            <person name="Hu-Tang G.R."/>
            <person name="Wang J.P."/>
            <person name="Wang J.H."/>
            <person name="Sun Y.H."/>
            <person name="Ni S.B."/>
            <person name="Chen W.B."/>
            <person name="Zhang X.C."/>
            <person name="Jiao Y.N."/>
            <person name="Eichler E.E."/>
            <person name="Li G.H."/>
            <person name="Liu X."/>
            <person name="Gao L.Z."/>
        </authorList>
    </citation>
    <scope>NUCLEOTIDE SEQUENCE [LARGE SCALE GENOMIC DNA]</scope>
    <source>
        <strain evidence="9">cv. GT1</strain>
        <tissue evidence="8">Leaf</tissue>
    </source>
</reference>
<feature type="domain" description="hAT-like transposase RNase-H fold" evidence="7">
    <location>
        <begin position="257"/>
        <end position="328"/>
    </location>
</feature>
<dbReference type="EMBL" id="JAAGAX010000010">
    <property type="protein sequence ID" value="KAF2301387.1"/>
    <property type="molecule type" value="Genomic_DNA"/>
</dbReference>
<dbReference type="Proteomes" id="UP000467840">
    <property type="component" value="Chromosome 4"/>
</dbReference>
<dbReference type="AlphaFoldDB" id="A0A6A6LLI2"/>
<evidence type="ECO:0000256" key="5">
    <source>
        <dbReference type="ARBA" id="ARBA00023125"/>
    </source>
</evidence>
<keyword evidence="2" id="KW-0479">Metal-binding</keyword>
<proteinExistence type="predicted"/>
<evidence type="ECO:0000313" key="9">
    <source>
        <dbReference type="Proteomes" id="UP000467840"/>
    </source>
</evidence>
<keyword evidence="6" id="KW-0539">Nucleus</keyword>
<evidence type="ECO:0000256" key="1">
    <source>
        <dbReference type="ARBA" id="ARBA00004123"/>
    </source>
</evidence>
<evidence type="ECO:0000256" key="2">
    <source>
        <dbReference type="ARBA" id="ARBA00022723"/>
    </source>
</evidence>
<dbReference type="GO" id="GO:0003677">
    <property type="term" value="F:DNA binding"/>
    <property type="evidence" value="ECO:0007669"/>
    <property type="project" value="UniProtKB-KW"/>
</dbReference>
<dbReference type="GO" id="GO:0005634">
    <property type="term" value="C:nucleus"/>
    <property type="evidence" value="ECO:0007669"/>
    <property type="project" value="UniProtKB-SubCell"/>
</dbReference>
<keyword evidence="5" id="KW-0238">DNA-binding</keyword>
<name>A0A6A6LLI2_HEVBR</name>
<keyword evidence="4" id="KW-0862">Zinc</keyword>
<gene>
    <name evidence="8" type="ORF">GH714_023568</name>
</gene>
<protein>
    <recommendedName>
        <fullName evidence="7">hAT-like transposase RNase-H fold domain-containing protein</fullName>
    </recommendedName>
</protein>
<dbReference type="PANTHER" id="PTHR46481">
    <property type="entry name" value="ZINC FINGER BED DOMAIN-CONTAINING PROTEIN 4"/>
    <property type="match status" value="1"/>
</dbReference>
<keyword evidence="9" id="KW-1185">Reference proteome</keyword>
<keyword evidence="3" id="KW-0863">Zinc-finger</keyword>
<evidence type="ECO:0000256" key="6">
    <source>
        <dbReference type="ARBA" id="ARBA00023242"/>
    </source>
</evidence>
<dbReference type="InterPro" id="IPR052035">
    <property type="entry name" value="ZnF_BED_domain_contain"/>
</dbReference>
<dbReference type="GO" id="GO:0008270">
    <property type="term" value="F:zinc ion binding"/>
    <property type="evidence" value="ECO:0007669"/>
    <property type="project" value="UniProtKB-KW"/>
</dbReference>
<dbReference type="PANTHER" id="PTHR46481:SF10">
    <property type="entry name" value="ZINC FINGER BED DOMAIN-CONTAINING PROTEIN 39"/>
    <property type="match status" value="1"/>
</dbReference>
<organism evidence="8 9">
    <name type="scientific">Hevea brasiliensis</name>
    <name type="common">Para rubber tree</name>
    <name type="synonym">Siphonia brasiliensis</name>
    <dbReference type="NCBI Taxonomy" id="3981"/>
    <lineage>
        <taxon>Eukaryota</taxon>
        <taxon>Viridiplantae</taxon>
        <taxon>Streptophyta</taxon>
        <taxon>Embryophyta</taxon>
        <taxon>Tracheophyta</taxon>
        <taxon>Spermatophyta</taxon>
        <taxon>Magnoliopsida</taxon>
        <taxon>eudicotyledons</taxon>
        <taxon>Gunneridae</taxon>
        <taxon>Pentapetalae</taxon>
        <taxon>rosids</taxon>
        <taxon>fabids</taxon>
        <taxon>Malpighiales</taxon>
        <taxon>Euphorbiaceae</taxon>
        <taxon>Crotonoideae</taxon>
        <taxon>Micrandreae</taxon>
        <taxon>Hevea</taxon>
    </lineage>
</organism>